<dbReference type="HOGENOM" id="CLU_2694392_0_0_1"/>
<evidence type="ECO:0000313" key="1">
    <source>
        <dbReference type="EMBL" id="KEQ71138.1"/>
    </source>
</evidence>
<gene>
    <name evidence="1" type="ORF">M436DRAFT_20275</name>
</gene>
<feature type="non-terminal residue" evidence="1">
    <location>
        <position position="74"/>
    </location>
</feature>
<dbReference type="EMBL" id="KL584715">
    <property type="protein sequence ID" value="KEQ71138.1"/>
    <property type="molecule type" value="Genomic_DNA"/>
</dbReference>
<sequence length="74" mass="8275">MPKSMMEFNINAIFTEVRGLAQAFGPVRAFAYIETKGFRAPRFRAEYFSVKTADEAIAMSTDNADGYHSVSTPF</sequence>
<dbReference type="RefSeq" id="XP_013425046.1">
    <property type="nucleotide sequence ID" value="XM_013569592.1"/>
</dbReference>
<evidence type="ECO:0000313" key="2">
    <source>
        <dbReference type="Proteomes" id="UP000027730"/>
    </source>
</evidence>
<organism evidence="1 2">
    <name type="scientific">Aureobasidium namibiae CBS 147.97</name>
    <dbReference type="NCBI Taxonomy" id="1043004"/>
    <lineage>
        <taxon>Eukaryota</taxon>
        <taxon>Fungi</taxon>
        <taxon>Dikarya</taxon>
        <taxon>Ascomycota</taxon>
        <taxon>Pezizomycotina</taxon>
        <taxon>Dothideomycetes</taxon>
        <taxon>Dothideomycetidae</taxon>
        <taxon>Dothideales</taxon>
        <taxon>Saccotheciaceae</taxon>
        <taxon>Aureobasidium</taxon>
    </lineage>
</organism>
<keyword evidence="2" id="KW-1185">Reference proteome</keyword>
<reference evidence="1 2" key="1">
    <citation type="journal article" date="2014" name="BMC Genomics">
        <title>Genome sequencing of four Aureobasidium pullulans varieties: biotechnological potential, stress tolerance, and description of new species.</title>
        <authorList>
            <person name="Gostin Ar C."/>
            <person name="Ohm R.A."/>
            <person name="Kogej T."/>
            <person name="Sonjak S."/>
            <person name="Turk M."/>
            <person name="Zajc J."/>
            <person name="Zalar P."/>
            <person name="Grube M."/>
            <person name="Sun H."/>
            <person name="Han J."/>
            <person name="Sharma A."/>
            <person name="Chiniquy J."/>
            <person name="Ngan C.Y."/>
            <person name="Lipzen A."/>
            <person name="Barry K."/>
            <person name="Grigoriev I.V."/>
            <person name="Gunde-Cimerman N."/>
        </authorList>
    </citation>
    <scope>NUCLEOTIDE SEQUENCE [LARGE SCALE GENOMIC DNA]</scope>
    <source>
        <strain evidence="1 2">CBS 147.97</strain>
    </source>
</reference>
<dbReference type="AlphaFoldDB" id="A0A074WDS6"/>
<proteinExistence type="predicted"/>
<accession>A0A074WDS6</accession>
<dbReference type="GeneID" id="25408047"/>
<name>A0A074WDS6_9PEZI</name>
<dbReference type="Proteomes" id="UP000027730">
    <property type="component" value="Unassembled WGS sequence"/>
</dbReference>
<evidence type="ECO:0008006" key="3">
    <source>
        <dbReference type="Google" id="ProtNLM"/>
    </source>
</evidence>
<protein>
    <recommendedName>
        <fullName evidence="3">RRM domain-containing protein</fullName>
    </recommendedName>
</protein>
<dbReference type="OrthoDB" id="10479397at2759"/>